<organism evidence="8 9">
    <name type="scientific">Neisseria arctica</name>
    <dbReference type="NCBI Taxonomy" id="1470200"/>
    <lineage>
        <taxon>Bacteria</taxon>
        <taxon>Pseudomonadati</taxon>
        <taxon>Pseudomonadota</taxon>
        <taxon>Betaproteobacteria</taxon>
        <taxon>Neisseriales</taxon>
        <taxon>Neisseriaceae</taxon>
        <taxon>Neisseria</taxon>
    </lineage>
</organism>
<proteinExistence type="predicted"/>
<dbReference type="GO" id="GO:0005886">
    <property type="term" value="C:plasma membrane"/>
    <property type="evidence" value="ECO:0007669"/>
    <property type="project" value="UniProtKB-SubCell"/>
</dbReference>
<keyword evidence="3 6" id="KW-0812">Transmembrane</keyword>
<dbReference type="Pfam" id="PF06271">
    <property type="entry name" value="RDD"/>
    <property type="match status" value="1"/>
</dbReference>
<dbReference type="OrthoDB" id="8613388at2"/>
<dbReference type="InterPro" id="IPR010432">
    <property type="entry name" value="RDD"/>
</dbReference>
<dbReference type="AlphaFoldDB" id="A0A0J0YS50"/>
<accession>A0A0J0YS50</accession>
<protein>
    <recommendedName>
        <fullName evidence="7">RDD domain-containing protein</fullName>
    </recommendedName>
</protein>
<comment type="caution">
    <text evidence="8">The sequence shown here is derived from an EMBL/GenBank/DDBJ whole genome shotgun (WGS) entry which is preliminary data.</text>
</comment>
<keyword evidence="5 6" id="KW-0472">Membrane</keyword>
<dbReference type="STRING" id="1470200.PL75_05565"/>
<keyword evidence="4 6" id="KW-1133">Transmembrane helix</keyword>
<evidence type="ECO:0000256" key="3">
    <source>
        <dbReference type="ARBA" id="ARBA00022692"/>
    </source>
</evidence>
<dbReference type="EMBL" id="JTDO01000007">
    <property type="protein sequence ID" value="KLT72960.1"/>
    <property type="molecule type" value="Genomic_DNA"/>
</dbReference>
<evidence type="ECO:0000256" key="6">
    <source>
        <dbReference type="SAM" id="Phobius"/>
    </source>
</evidence>
<feature type="transmembrane region" description="Helical" evidence="6">
    <location>
        <begin position="156"/>
        <end position="173"/>
    </location>
</feature>
<keyword evidence="9" id="KW-1185">Reference proteome</keyword>
<feature type="transmembrane region" description="Helical" evidence="6">
    <location>
        <begin position="65"/>
        <end position="85"/>
    </location>
</feature>
<keyword evidence="2" id="KW-1003">Cell membrane</keyword>
<feature type="transmembrane region" description="Helical" evidence="6">
    <location>
        <begin position="30"/>
        <end position="53"/>
    </location>
</feature>
<dbReference type="PANTHER" id="PTHR36115">
    <property type="entry name" value="PROLINE-RICH ANTIGEN HOMOLOG-RELATED"/>
    <property type="match status" value="1"/>
</dbReference>
<evidence type="ECO:0000313" key="8">
    <source>
        <dbReference type="EMBL" id="KLT72960.1"/>
    </source>
</evidence>
<dbReference type="Proteomes" id="UP000036027">
    <property type="component" value="Unassembled WGS sequence"/>
</dbReference>
<evidence type="ECO:0000256" key="2">
    <source>
        <dbReference type="ARBA" id="ARBA00022475"/>
    </source>
</evidence>
<evidence type="ECO:0000313" key="9">
    <source>
        <dbReference type="Proteomes" id="UP000036027"/>
    </source>
</evidence>
<dbReference type="PATRIC" id="fig|1470200.3.peg.2300"/>
<evidence type="ECO:0000256" key="4">
    <source>
        <dbReference type="ARBA" id="ARBA00022989"/>
    </source>
</evidence>
<comment type="subcellular location">
    <subcellularLocation>
        <location evidence="1">Cell membrane</location>
        <topology evidence="1">Multi-pass membrane protein</topology>
    </subcellularLocation>
</comment>
<name>A0A0J0YS50_9NEIS</name>
<evidence type="ECO:0000256" key="5">
    <source>
        <dbReference type="ARBA" id="ARBA00023136"/>
    </source>
</evidence>
<dbReference type="PANTHER" id="PTHR36115:SF4">
    <property type="entry name" value="MEMBRANE PROTEIN"/>
    <property type="match status" value="1"/>
</dbReference>
<dbReference type="InterPro" id="IPR051791">
    <property type="entry name" value="Pra-immunoreactive"/>
</dbReference>
<reference evidence="8 9" key="1">
    <citation type="submission" date="2014-11" db="EMBL/GenBank/DDBJ databases">
        <title>Genome of a novel goose pathogen.</title>
        <authorList>
            <person name="Hansen C.M."/>
            <person name="Hueffer K."/>
            <person name="Choi S.C."/>
        </authorList>
    </citation>
    <scope>NUCLEOTIDE SEQUENCE [LARGE SCALE GENOMIC DNA]</scope>
    <source>
        <strain evidence="8 9">KH1503</strain>
    </source>
</reference>
<evidence type="ECO:0000259" key="7">
    <source>
        <dbReference type="Pfam" id="PF06271"/>
    </source>
</evidence>
<sequence length="197" mass="21844">MNTDMQSNTMWHSDEVEVVIASPGSRIAAYLLNLLFSIVAYLPLLFFVLWPLMTNDWNATENVDINWLSPGVLGGFAILLIYGVWQLWMMGKHGQSLGKRVMNIRVLKKDGSNPGFIGTVLMREVVYNLLLAVVALVFAFLIVLVLGADMGEAESVGNLISFAASVACFVMLFNKDKDRRTLQDYVAGTVVVQLPKK</sequence>
<feature type="domain" description="RDD" evidence="7">
    <location>
        <begin position="21"/>
        <end position="188"/>
    </location>
</feature>
<evidence type="ECO:0000256" key="1">
    <source>
        <dbReference type="ARBA" id="ARBA00004651"/>
    </source>
</evidence>
<gene>
    <name evidence="8" type="ORF">PL75_05565</name>
</gene>
<feature type="transmembrane region" description="Helical" evidence="6">
    <location>
        <begin position="125"/>
        <end position="144"/>
    </location>
</feature>